<dbReference type="SMART" id="SM00883">
    <property type="entry name" value="Cpn10"/>
    <property type="match status" value="1"/>
</dbReference>
<dbReference type="PRINTS" id="PR00297">
    <property type="entry name" value="CHAPERONIN10"/>
</dbReference>
<evidence type="ECO:0000313" key="2">
    <source>
        <dbReference type="EMBL" id="ANH51436.1"/>
    </source>
</evidence>
<gene>
    <name evidence="2" type="ORF">PC14_00143</name>
</gene>
<dbReference type="GO" id="GO:0005524">
    <property type="term" value="F:ATP binding"/>
    <property type="evidence" value="ECO:0007669"/>
    <property type="project" value="InterPro"/>
</dbReference>
<dbReference type="KEGG" id="vg:30307078"/>
<evidence type="ECO:0000313" key="3">
    <source>
        <dbReference type="Proteomes" id="UP000202854"/>
    </source>
</evidence>
<evidence type="ECO:0000256" key="1">
    <source>
        <dbReference type="ARBA" id="ARBA00023186"/>
    </source>
</evidence>
<dbReference type="CDD" id="cd00320">
    <property type="entry name" value="cpn10"/>
    <property type="match status" value="1"/>
</dbReference>
<keyword evidence="1" id="KW-0143">Chaperone</keyword>
<sequence length="98" mass="11069">MDNFDVNSFKIVHPHDVLLEVAYPSEIKSESGIIVTVHPSLIDDRQTQGKVLQIGSEVKDIEIGDTVIFGKQHGIDLHKNDKVKYMLIRDESLMGILR</sequence>
<protein>
    <submittedName>
        <fullName evidence="2">Putative co-chaperonin GroES</fullName>
    </submittedName>
</protein>
<accession>A0A1B0XWB6</accession>
<dbReference type="Proteomes" id="UP000202854">
    <property type="component" value="Segment"/>
</dbReference>
<name>A0A1B0XWB6_9CAUD</name>
<dbReference type="GeneID" id="30307078"/>
<dbReference type="InterPro" id="IPR020818">
    <property type="entry name" value="Chaperonin_GroES"/>
</dbReference>
<dbReference type="EMBL" id="KX236333">
    <property type="protein sequence ID" value="ANH51436.1"/>
    <property type="molecule type" value="Genomic_DNA"/>
</dbReference>
<dbReference type="InterPro" id="IPR037124">
    <property type="entry name" value="Chaperonin_GroES_sf"/>
</dbReference>
<dbReference type="Gene3D" id="2.30.33.40">
    <property type="entry name" value="GroES chaperonin"/>
    <property type="match status" value="1"/>
</dbReference>
<organism evidence="2 3">
    <name type="scientific">Campylobacter phage PC14</name>
    <dbReference type="NCBI Taxonomy" id="1541686"/>
    <lineage>
        <taxon>Viruses</taxon>
        <taxon>Duplodnaviria</taxon>
        <taxon>Heunggongvirae</taxon>
        <taxon>Uroviricota</taxon>
        <taxon>Caudoviricetes</taxon>
        <taxon>Connertonviridae</taxon>
        <taxon>Fletchervirus</taxon>
        <taxon>Fletchervirus NCTC12673</taxon>
    </lineage>
</organism>
<dbReference type="Pfam" id="PF00166">
    <property type="entry name" value="Cpn10"/>
    <property type="match status" value="1"/>
</dbReference>
<dbReference type="SUPFAM" id="SSF50129">
    <property type="entry name" value="GroES-like"/>
    <property type="match status" value="1"/>
</dbReference>
<dbReference type="GO" id="GO:0044183">
    <property type="term" value="F:protein folding chaperone"/>
    <property type="evidence" value="ECO:0007669"/>
    <property type="project" value="InterPro"/>
</dbReference>
<reference evidence="2 3" key="1">
    <citation type="submission" date="2016-05" db="EMBL/GenBank/DDBJ databases">
        <title>Campylobacter bacteriophages isolated in Slovenia.</title>
        <authorList>
            <person name="Janez N."/>
            <person name="Peterka M."/>
            <person name="Accetto T."/>
        </authorList>
    </citation>
    <scope>NUCLEOTIDE SEQUENCE [LARGE SCALE GENOMIC DNA]</scope>
    <source>
        <strain evidence="2 3">PC14</strain>
    </source>
</reference>
<dbReference type="InterPro" id="IPR011032">
    <property type="entry name" value="GroES-like_sf"/>
</dbReference>
<dbReference type="RefSeq" id="YP_009321743.1">
    <property type="nucleotide sequence ID" value="NC_031909.1"/>
</dbReference>
<proteinExistence type="predicted"/>